<dbReference type="Proteomes" id="UP000317975">
    <property type="component" value="Segment"/>
</dbReference>
<evidence type="ECO:0000313" key="1">
    <source>
        <dbReference type="EMBL" id="QCW07308.1"/>
    </source>
</evidence>
<protein>
    <submittedName>
        <fullName evidence="1">Uncharacterized protein</fullName>
    </submittedName>
</protein>
<proteinExistence type="predicted"/>
<dbReference type="EMBL" id="MK910851">
    <property type="protein sequence ID" value="QCW07308.1"/>
    <property type="molecule type" value="Genomic_DNA"/>
</dbReference>
<sequence length="43" mass="5110">MDWKPRLLVNNIQDIFFFTLIHVNQGRDKTLSFLIHDPIKNGN</sequence>
<accession>A0A4Y5MY46</accession>
<gene>
    <name evidence="1" type="ORF">FGHELIBC_00007</name>
</gene>
<organism evidence="1 2">
    <name type="scientific">Camelpox virus</name>
    <dbReference type="NCBI Taxonomy" id="28873"/>
    <lineage>
        <taxon>Viruses</taxon>
        <taxon>Varidnaviria</taxon>
        <taxon>Bamfordvirae</taxon>
        <taxon>Nucleocytoviricota</taxon>
        <taxon>Pokkesviricetes</taxon>
        <taxon>Chitovirales</taxon>
        <taxon>Poxviridae</taxon>
        <taxon>Chordopoxvirinae</taxon>
        <taxon>Orthopoxvirus</taxon>
        <taxon>Orthopoxvirus camelpox</taxon>
    </lineage>
</organism>
<name>A0A4Y5MY46_9POXV</name>
<evidence type="ECO:0000313" key="2">
    <source>
        <dbReference type="Proteomes" id="UP000317975"/>
    </source>
</evidence>
<reference evidence="1 2" key="1">
    <citation type="submission" date="2019-05" db="EMBL/GenBank/DDBJ databases">
        <title>The genome sequence of the first Camelpox virus case diagnosed in Israel.</title>
        <authorList>
            <person name="Israeli O."/>
            <person name="Cohen-Gihon I."/>
            <person name="Shifman O."/>
            <person name="Paran N."/>
            <person name="Melamed S."/>
            <person name="Laskar-Levy O."/>
            <person name="Zvi A."/>
            <person name="Beth-Din A."/>
        </authorList>
    </citation>
    <scope>NUCLEOTIDE SEQUENCE [LARGE SCALE GENOMIC DNA]</scope>
    <source>
        <strain evidence="1 2">Negev2016</strain>
    </source>
</reference>